<keyword evidence="1" id="KW-0472">Membrane</keyword>
<dbReference type="Gene3D" id="2.120.10.80">
    <property type="entry name" value="Kelch-type beta propeller"/>
    <property type="match status" value="1"/>
</dbReference>
<keyword evidence="1" id="KW-0812">Transmembrane</keyword>
<feature type="transmembrane region" description="Helical" evidence="1">
    <location>
        <begin position="306"/>
        <end position="324"/>
    </location>
</feature>
<dbReference type="Proteomes" id="UP000198670">
    <property type="component" value="Unassembled WGS sequence"/>
</dbReference>
<dbReference type="STRING" id="1477437.SAMN05444682_11356"/>
<proteinExistence type="predicted"/>
<sequence>MGREWIYLVGSDSLRVFDIQDGSEKRIAYTQGTFVLAPGNQSYFDERHNRLYNVVYRDGILSSFDFNSGAWYPVSSPFAEPTIRWHFNKFYSDTDSSFYILNGYGKLHYKNEIRRYSLVSNSWSTIRTPLDSYTPRYLAALGEAEGGAYILGGYGSKDGQQVNNPKSLFDLVYLDVNKQQITPVYQLSGLEEGTAFANSLVVDEANRSYYGLIFSKHSFNSTLQLIHGSLDSASFTRLGHPLPYKFQDVKSFVDLFYCNRSGKFITVTLFQRPDKQTEAEIYTLESPPLVLEEVLPVMETNGNRTYVGSWLALVLLIIAGVVFYRYRSRTKKPVAAGVVHVPKDGEVNIPDELPSEDETKEAVESEAAAVKSVNYEKSSPTRNSIVLFGATQIFDDEGNDITNLFTPLIKELFLLILLYSLRWEIGISSGKLKEVLWLDKSEESARNNRSVNLAKLKGILTKLNHCEISKKTGYWKTDIDHAHLYVDYYEYLNIVKETRLSEKEKIKKIAEIVQRGSFLSDLNYEWLDSFKSEISNEVIDIYLKFAHSVKVSEDPEFLIKVANYIFHFDAVNEEAMTLKCRALAFLGKHSLAKVTFEQFTKEYHRIYGEEFTKGFQSILED</sequence>
<dbReference type="InterPro" id="IPR051677">
    <property type="entry name" value="AfsR-DnrI-RedD_regulator"/>
</dbReference>
<dbReference type="AlphaFoldDB" id="A0A1I3TVH6"/>
<dbReference type="EMBL" id="FOQO01000013">
    <property type="protein sequence ID" value="SFJ73547.1"/>
    <property type="molecule type" value="Genomic_DNA"/>
</dbReference>
<accession>A0A1I3TVH6</accession>
<keyword evidence="1" id="KW-1133">Transmembrane helix</keyword>
<evidence type="ECO:0000313" key="3">
    <source>
        <dbReference type="Proteomes" id="UP000198670"/>
    </source>
</evidence>
<dbReference type="PANTHER" id="PTHR35807">
    <property type="entry name" value="TRANSCRIPTIONAL REGULATOR REDD-RELATED"/>
    <property type="match status" value="1"/>
</dbReference>
<organism evidence="2 3">
    <name type="scientific">Parapedobacter indicus</name>
    <dbReference type="NCBI Taxonomy" id="1477437"/>
    <lineage>
        <taxon>Bacteria</taxon>
        <taxon>Pseudomonadati</taxon>
        <taxon>Bacteroidota</taxon>
        <taxon>Sphingobacteriia</taxon>
        <taxon>Sphingobacteriales</taxon>
        <taxon>Sphingobacteriaceae</taxon>
        <taxon>Parapedobacter</taxon>
    </lineage>
</organism>
<dbReference type="InterPro" id="IPR015915">
    <property type="entry name" value="Kelch-typ_b-propeller"/>
</dbReference>
<dbReference type="SUPFAM" id="SSF50965">
    <property type="entry name" value="Galactose oxidase, central domain"/>
    <property type="match status" value="1"/>
</dbReference>
<gene>
    <name evidence="2" type="ORF">SAMN05444682_11356</name>
</gene>
<evidence type="ECO:0008006" key="4">
    <source>
        <dbReference type="Google" id="ProtNLM"/>
    </source>
</evidence>
<evidence type="ECO:0000256" key="1">
    <source>
        <dbReference type="SAM" id="Phobius"/>
    </source>
</evidence>
<keyword evidence="3" id="KW-1185">Reference proteome</keyword>
<name>A0A1I3TVH6_9SPHI</name>
<dbReference type="InterPro" id="IPR011043">
    <property type="entry name" value="Gal_Oxase/kelch_b-propeller"/>
</dbReference>
<reference evidence="2 3" key="1">
    <citation type="submission" date="2016-10" db="EMBL/GenBank/DDBJ databases">
        <authorList>
            <person name="de Groot N.N."/>
        </authorList>
    </citation>
    <scope>NUCLEOTIDE SEQUENCE [LARGE SCALE GENOMIC DNA]</scope>
    <source>
        <strain evidence="2 3">RK1</strain>
    </source>
</reference>
<dbReference type="GO" id="GO:0003677">
    <property type="term" value="F:DNA binding"/>
    <property type="evidence" value="ECO:0007669"/>
    <property type="project" value="TreeGrafter"/>
</dbReference>
<protein>
    <recommendedName>
        <fullName evidence="4">Galactose oxidase</fullName>
    </recommendedName>
</protein>
<dbReference type="PANTHER" id="PTHR35807:SF1">
    <property type="entry name" value="TRANSCRIPTIONAL REGULATOR REDD"/>
    <property type="match status" value="1"/>
</dbReference>
<dbReference type="GO" id="GO:0006355">
    <property type="term" value="P:regulation of DNA-templated transcription"/>
    <property type="evidence" value="ECO:0007669"/>
    <property type="project" value="TreeGrafter"/>
</dbReference>
<evidence type="ECO:0000313" key="2">
    <source>
        <dbReference type="EMBL" id="SFJ73547.1"/>
    </source>
</evidence>